<dbReference type="CDD" id="cd09272">
    <property type="entry name" value="RNase_HI_RT_Ty1"/>
    <property type="match status" value="1"/>
</dbReference>
<dbReference type="InterPro" id="IPR043502">
    <property type="entry name" value="DNA/RNA_pol_sf"/>
</dbReference>
<dbReference type="Pfam" id="PF07727">
    <property type="entry name" value="RVT_2"/>
    <property type="match status" value="1"/>
</dbReference>
<reference evidence="2 3" key="1">
    <citation type="journal article" date="2018" name="PLoS Genet.">
        <title>Population sequencing reveals clonal diversity and ancestral inbreeding in the grapevine cultivar Chardonnay.</title>
        <authorList>
            <person name="Roach M.J."/>
            <person name="Johnson D.L."/>
            <person name="Bohlmann J."/>
            <person name="van Vuuren H.J."/>
            <person name="Jones S.J."/>
            <person name="Pretorius I.S."/>
            <person name="Schmidt S.A."/>
            <person name="Borneman A.R."/>
        </authorList>
    </citation>
    <scope>NUCLEOTIDE SEQUENCE [LARGE SCALE GENOMIC DNA]</scope>
    <source>
        <strain evidence="3">cv. Chardonnay</strain>
        <tissue evidence="2">Leaf</tissue>
    </source>
</reference>
<evidence type="ECO:0000259" key="1">
    <source>
        <dbReference type="Pfam" id="PF07727"/>
    </source>
</evidence>
<dbReference type="InterPro" id="IPR013103">
    <property type="entry name" value="RVT_2"/>
</dbReference>
<organism evidence="2 3">
    <name type="scientific">Vitis vinifera</name>
    <name type="common">Grape</name>
    <dbReference type="NCBI Taxonomy" id="29760"/>
    <lineage>
        <taxon>Eukaryota</taxon>
        <taxon>Viridiplantae</taxon>
        <taxon>Streptophyta</taxon>
        <taxon>Embryophyta</taxon>
        <taxon>Tracheophyta</taxon>
        <taxon>Spermatophyta</taxon>
        <taxon>Magnoliopsida</taxon>
        <taxon>eudicotyledons</taxon>
        <taxon>Gunneridae</taxon>
        <taxon>Pentapetalae</taxon>
        <taxon>rosids</taxon>
        <taxon>Vitales</taxon>
        <taxon>Vitaceae</taxon>
        <taxon>Viteae</taxon>
        <taxon>Vitis</taxon>
    </lineage>
</organism>
<evidence type="ECO:0000313" key="2">
    <source>
        <dbReference type="EMBL" id="RVW87287.1"/>
    </source>
</evidence>
<dbReference type="SUPFAM" id="SSF56672">
    <property type="entry name" value="DNA/RNA polymerases"/>
    <property type="match status" value="1"/>
</dbReference>
<dbReference type="PANTHER" id="PTHR11439:SF470">
    <property type="entry name" value="CYSTEINE-RICH RLK (RECEPTOR-LIKE PROTEIN KINASE) 8"/>
    <property type="match status" value="1"/>
</dbReference>
<proteinExistence type="predicted"/>
<dbReference type="PANTHER" id="PTHR11439">
    <property type="entry name" value="GAG-POL-RELATED RETROTRANSPOSON"/>
    <property type="match status" value="1"/>
</dbReference>
<feature type="domain" description="Reverse transcriptase Ty1/copia-type" evidence="1">
    <location>
        <begin position="3"/>
        <end position="142"/>
    </location>
</feature>
<comment type="caution">
    <text evidence="2">The sequence shown here is derived from an EMBL/GenBank/DDBJ whole genome shotgun (WGS) entry which is preliminary data.</text>
</comment>
<sequence>MDLPLGFEGKFSIERVRRLKKSLYGLKQSPCAWFERFVKSLLKFGYHQSQGYHTLFIKQSHEKKITALIVYIDEIIVIGDDVEEMQNLKGKLAKEFEIKDLENLRYFLSIEVTRSKRGIYVAQRKYILDLLNEIGMLGCKPVGYCTFVSSNLVTWRSKKQHVVAWSSVEVEFRAMTLAFDAITIAHLPVQYDRTKHVEMDRHFIKEKIDSGLIRTLFVASKLQLADVFTKGVQNPTFNSIVSKLGMKDIFELA</sequence>
<evidence type="ECO:0000313" key="3">
    <source>
        <dbReference type="Proteomes" id="UP000288805"/>
    </source>
</evidence>
<name>A0A438HS45_VITVI</name>
<protein>
    <submittedName>
        <fullName evidence="2">Retrovirus-related Pol polyprotein from transposon RE1</fullName>
    </submittedName>
</protein>
<dbReference type="EMBL" id="QGNW01000185">
    <property type="protein sequence ID" value="RVW87287.1"/>
    <property type="molecule type" value="Genomic_DNA"/>
</dbReference>
<accession>A0A438HS45</accession>
<dbReference type="Proteomes" id="UP000288805">
    <property type="component" value="Unassembled WGS sequence"/>
</dbReference>
<dbReference type="AlphaFoldDB" id="A0A438HS45"/>
<gene>
    <name evidence="2" type="primary">RE1_3345</name>
    <name evidence="2" type="ORF">CK203_037150</name>
</gene>